<keyword evidence="10" id="KW-1185">Reference proteome</keyword>
<comment type="similarity">
    <text evidence="2">Belongs to the periplasmic pilus chaperone family.</text>
</comment>
<evidence type="ECO:0000313" key="9">
    <source>
        <dbReference type="EMBL" id="MEI2680865.1"/>
    </source>
</evidence>
<evidence type="ECO:0000256" key="5">
    <source>
        <dbReference type="ARBA" id="ARBA00023186"/>
    </source>
</evidence>
<sequence>MNILLKIFPPLLFSLVSLLFFHSAFAVMQPQTSMILIDEEKGGGSINVTNTDDREALLYVKVTDLDDDKQPQVVVTQPVVRVGAGKTQRVRFVLSSQQPLSVEHIKRVTFEGLPLVSESGKNTVSINVRQDLPLIIRPRALAAAADPWKALAWSVGGGKMTVHNASAYVIRLGQDIALLPGGQKGKITKSYLLPGETLAVVVSDAKALANVSKVRFETLSQYGFEIGKVDMPVSHGS</sequence>
<dbReference type="SUPFAM" id="SSF49584">
    <property type="entry name" value="Periplasmic chaperone C-domain"/>
    <property type="match status" value="1"/>
</dbReference>
<organism evidence="9 10">
    <name type="scientific">Erwinia aphidicola</name>
    <dbReference type="NCBI Taxonomy" id="68334"/>
    <lineage>
        <taxon>Bacteria</taxon>
        <taxon>Pseudomonadati</taxon>
        <taxon>Pseudomonadota</taxon>
        <taxon>Gammaproteobacteria</taxon>
        <taxon>Enterobacterales</taxon>
        <taxon>Erwiniaceae</taxon>
        <taxon>Erwinia</taxon>
    </lineage>
</organism>
<gene>
    <name evidence="9" type="ORF">V8N49_04230</name>
</gene>
<keyword evidence="5" id="KW-0143">Chaperone</keyword>
<feature type="domain" description="Pili assembly chaperone C-terminal" evidence="8">
    <location>
        <begin position="162"/>
        <end position="223"/>
    </location>
</feature>
<dbReference type="InterPro" id="IPR013783">
    <property type="entry name" value="Ig-like_fold"/>
</dbReference>
<evidence type="ECO:0000259" key="7">
    <source>
        <dbReference type="Pfam" id="PF00345"/>
    </source>
</evidence>
<dbReference type="SUPFAM" id="SSF49354">
    <property type="entry name" value="PapD-like"/>
    <property type="match status" value="1"/>
</dbReference>
<proteinExistence type="inferred from homology"/>
<protein>
    <submittedName>
        <fullName evidence="9">Fimbria/pilus chaperone family protein</fullName>
    </submittedName>
</protein>
<dbReference type="Proteomes" id="UP001306592">
    <property type="component" value="Unassembled WGS sequence"/>
</dbReference>
<feature type="signal peptide" evidence="6">
    <location>
        <begin position="1"/>
        <end position="26"/>
    </location>
</feature>
<comment type="subcellular location">
    <subcellularLocation>
        <location evidence="1">Periplasm</location>
    </subcellularLocation>
</comment>
<feature type="domain" description="Pili assembly chaperone N-terminal" evidence="7">
    <location>
        <begin position="28"/>
        <end position="141"/>
    </location>
</feature>
<dbReference type="RefSeq" id="WP_048918789.1">
    <property type="nucleotide sequence ID" value="NZ_JACXBP010000002.1"/>
</dbReference>
<dbReference type="EMBL" id="JBANEI010000002">
    <property type="protein sequence ID" value="MEI2680865.1"/>
    <property type="molecule type" value="Genomic_DNA"/>
</dbReference>
<accession>A0ABU8DBL1</accession>
<evidence type="ECO:0000259" key="8">
    <source>
        <dbReference type="Pfam" id="PF02753"/>
    </source>
</evidence>
<dbReference type="Pfam" id="PF02753">
    <property type="entry name" value="PapD_C"/>
    <property type="match status" value="1"/>
</dbReference>
<dbReference type="NCBIfam" id="NF007392">
    <property type="entry name" value="PRK09918.1"/>
    <property type="match status" value="1"/>
</dbReference>
<evidence type="ECO:0000256" key="3">
    <source>
        <dbReference type="ARBA" id="ARBA00022729"/>
    </source>
</evidence>
<dbReference type="InterPro" id="IPR008962">
    <property type="entry name" value="PapD-like_sf"/>
</dbReference>
<dbReference type="PANTHER" id="PTHR30251:SF3">
    <property type="entry name" value="FIMBRIAL CHAPARONE PROTEIN"/>
    <property type="match status" value="1"/>
</dbReference>
<reference evidence="9 10" key="1">
    <citation type="submission" date="2024-02" db="EMBL/GenBank/DDBJ databases">
        <title>First report Erwinia aphidicola in onion in Chile.</title>
        <authorList>
            <person name="Valenzuela M."/>
            <person name="Pena M."/>
            <person name="Dutta B."/>
        </authorList>
    </citation>
    <scope>NUCLEOTIDE SEQUENCE [LARGE SCALE GENOMIC DNA]</scope>
    <source>
        <strain evidence="9 10">QCJ3A</strain>
    </source>
</reference>
<keyword evidence="4" id="KW-0574">Periplasm</keyword>
<dbReference type="InterPro" id="IPR016148">
    <property type="entry name" value="Pili_assmbl_chaperone_C"/>
</dbReference>
<dbReference type="Pfam" id="PF00345">
    <property type="entry name" value="PapD_N"/>
    <property type="match status" value="1"/>
</dbReference>
<evidence type="ECO:0000256" key="6">
    <source>
        <dbReference type="SAM" id="SignalP"/>
    </source>
</evidence>
<dbReference type="InterPro" id="IPR001829">
    <property type="entry name" value="Pili_assmbl_chaperone_bac"/>
</dbReference>
<dbReference type="PRINTS" id="PR00969">
    <property type="entry name" value="CHAPERONPILI"/>
</dbReference>
<feature type="chain" id="PRO_5046669727" evidence="6">
    <location>
        <begin position="27"/>
        <end position="237"/>
    </location>
</feature>
<evidence type="ECO:0000256" key="1">
    <source>
        <dbReference type="ARBA" id="ARBA00004418"/>
    </source>
</evidence>
<keyword evidence="3 6" id="KW-0732">Signal</keyword>
<dbReference type="Gene3D" id="2.60.40.10">
    <property type="entry name" value="Immunoglobulins"/>
    <property type="match status" value="2"/>
</dbReference>
<dbReference type="InterPro" id="IPR016147">
    <property type="entry name" value="Pili_assmbl_chaperone_N"/>
</dbReference>
<dbReference type="PANTHER" id="PTHR30251">
    <property type="entry name" value="PILUS ASSEMBLY CHAPERONE"/>
    <property type="match status" value="1"/>
</dbReference>
<evidence type="ECO:0000256" key="4">
    <source>
        <dbReference type="ARBA" id="ARBA00022764"/>
    </source>
</evidence>
<comment type="caution">
    <text evidence="9">The sequence shown here is derived from an EMBL/GenBank/DDBJ whole genome shotgun (WGS) entry which is preliminary data.</text>
</comment>
<evidence type="ECO:0000313" key="10">
    <source>
        <dbReference type="Proteomes" id="UP001306592"/>
    </source>
</evidence>
<dbReference type="InterPro" id="IPR050643">
    <property type="entry name" value="Periplasmic_pilus_chap"/>
</dbReference>
<dbReference type="InterPro" id="IPR036316">
    <property type="entry name" value="Pili_assmbl_chap_C_dom_sf"/>
</dbReference>
<name>A0ABU8DBL1_ERWAP</name>
<evidence type="ECO:0000256" key="2">
    <source>
        <dbReference type="ARBA" id="ARBA00007399"/>
    </source>
</evidence>